<keyword evidence="2" id="KW-1185">Reference proteome</keyword>
<gene>
    <name evidence="1" type="ORF">E2C01_026756</name>
</gene>
<evidence type="ECO:0000313" key="2">
    <source>
        <dbReference type="Proteomes" id="UP000324222"/>
    </source>
</evidence>
<protein>
    <submittedName>
        <fullName evidence="1">Uncharacterized protein</fullName>
    </submittedName>
</protein>
<dbReference type="Proteomes" id="UP000324222">
    <property type="component" value="Unassembled WGS sequence"/>
</dbReference>
<dbReference type="EMBL" id="VSRR010002829">
    <property type="protein sequence ID" value="MPC33406.1"/>
    <property type="molecule type" value="Genomic_DNA"/>
</dbReference>
<sequence length="66" mass="7816">MSCTEERHKPYQQQLNKEQILLSKRKESECYVLQTRPLPRPQHHCWLLHSNNTSSSSTSPPLLPFR</sequence>
<reference evidence="1 2" key="1">
    <citation type="submission" date="2019-05" db="EMBL/GenBank/DDBJ databases">
        <title>Another draft genome of Portunus trituberculatus and its Hox gene families provides insights of decapod evolution.</title>
        <authorList>
            <person name="Jeong J.-H."/>
            <person name="Song I."/>
            <person name="Kim S."/>
            <person name="Choi T."/>
            <person name="Kim D."/>
            <person name="Ryu S."/>
            <person name="Kim W."/>
        </authorList>
    </citation>
    <scope>NUCLEOTIDE SEQUENCE [LARGE SCALE GENOMIC DNA]</scope>
    <source>
        <tissue evidence="1">Muscle</tissue>
    </source>
</reference>
<accession>A0A5B7EJN0</accession>
<dbReference type="AlphaFoldDB" id="A0A5B7EJN0"/>
<name>A0A5B7EJN0_PORTR</name>
<evidence type="ECO:0000313" key="1">
    <source>
        <dbReference type="EMBL" id="MPC33406.1"/>
    </source>
</evidence>
<organism evidence="1 2">
    <name type="scientific">Portunus trituberculatus</name>
    <name type="common">Swimming crab</name>
    <name type="synonym">Neptunus trituberculatus</name>
    <dbReference type="NCBI Taxonomy" id="210409"/>
    <lineage>
        <taxon>Eukaryota</taxon>
        <taxon>Metazoa</taxon>
        <taxon>Ecdysozoa</taxon>
        <taxon>Arthropoda</taxon>
        <taxon>Crustacea</taxon>
        <taxon>Multicrustacea</taxon>
        <taxon>Malacostraca</taxon>
        <taxon>Eumalacostraca</taxon>
        <taxon>Eucarida</taxon>
        <taxon>Decapoda</taxon>
        <taxon>Pleocyemata</taxon>
        <taxon>Brachyura</taxon>
        <taxon>Eubrachyura</taxon>
        <taxon>Portunoidea</taxon>
        <taxon>Portunidae</taxon>
        <taxon>Portuninae</taxon>
        <taxon>Portunus</taxon>
    </lineage>
</organism>
<comment type="caution">
    <text evidence="1">The sequence shown here is derived from an EMBL/GenBank/DDBJ whole genome shotgun (WGS) entry which is preliminary data.</text>
</comment>
<proteinExistence type="predicted"/>